<accession>A0A316M6G9</accession>
<dbReference type="AlphaFoldDB" id="A0A316M6G9"/>
<gene>
    <name evidence="1" type="ORF">DBY38_04905</name>
</gene>
<comment type="caution">
    <text evidence="1">The sequence shown here is derived from an EMBL/GenBank/DDBJ whole genome shotgun (WGS) entry which is preliminary data.</text>
</comment>
<evidence type="ECO:0000313" key="2">
    <source>
        <dbReference type="Proteomes" id="UP000246114"/>
    </source>
</evidence>
<organism evidence="1 2">
    <name type="scientific">Clostridium cadaveris</name>
    <dbReference type="NCBI Taxonomy" id="1529"/>
    <lineage>
        <taxon>Bacteria</taxon>
        <taxon>Bacillati</taxon>
        <taxon>Bacillota</taxon>
        <taxon>Clostridia</taxon>
        <taxon>Eubacteriales</taxon>
        <taxon>Clostridiaceae</taxon>
        <taxon>Clostridium</taxon>
    </lineage>
</organism>
<dbReference type="EMBL" id="QAMZ01000025">
    <property type="protein sequence ID" value="PWL54227.1"/>
    <property type="molecule type" value="Genomic_DNA"/>
</dbReference>
<reference evidence="1 2" key="1">
    <citation type="submission" date="2018-03" db="EMBL/GenBank/DDBJ databases">
        <title>The uncultured portion of the human microbiome is neutrally assembled.</title>
        <authorList>
            <person name="Jeraldo P."/>
            <person name="Boardman L."/>
            <person name="White B.A."/>
            <person name="Nelson H."/>
            <person name="Goldenfeld N."/>
            <person name="Chia N."/>
        </authorList>
    </citation>
    <scope>NUCLEOTIDE SEQUENCE [LARGE SCALE GENOMIC DNA]</scope>
    <source>
        <strain evidence="1">CIM:MAG 903</strain>
    </source>
</reference>
<name>A0A316M6G9_9CLOT</name>
<proteinExistence type="predicted"/>
<sequence>MKGEIHMNENSLKLAQREVDEALEAIKAMEDGLDNESLCKDTVKKNFMLLSSKVEHLEELLKQEGIL</sequence>
<evidence type="ECO:0000313" key="1">
    <source>
        <dbReference type="EMBL" id="PWL54227.1"/>
    </source>
</evidence>
<dbReference type="Proteomes" id="UP000246114">
    <property type="component" value="Unassembled WGS sequence"/>
</dbReference>
<protein>
    <submittedName>
        <fullName evidence="1">Uncharacterized protein</fullName>
    </submittedName>
</protein>